<evidence type="ECO:0000256" key="1">
    <source>
        <dbReference type="ARBA" id="ARBA00004651"/>
    </source>
</evidence>
<keyword evidence="2" id="KW-1003">Cell membrane</keyword>
<sequence>MWNVRTLIGEGIRNVVSSGMRGLVVMAAFAGVVAGLFLAEVSFVDGVIKDQQAFTERGLNVFVVGVEDGTLQLDRCTELNRLDHVLAAGGLRRAEQTIFSTAPGVRFQTVEVSGRLLDVWARDRTPGALAPISQFFVGQAAADELGLAAGVTVEPRGVAGVVQIAGVVDVSGRYEAASRWVMIPSVAAGDGDECWVEFAPQAKSTAKGELLSWFDKDELSIGIRSLVPTGEFTRDPLRSLLERSTQSLWIPGGALLSLILWIGVWFRRSELGLYRSLGMSTLDLYRLGWIETALIAVIGAVAGLLWGTVVGLRLVGSLRLDQSMFGFLTATSGVALALAVGPLAYALLSRSHIATLLKER</sequence>
<dbReference type="Pfam" id="PF02687">
    <property type="entry name" value="FtsX"/>
    <property type="match status" value="1"/>
</dbReference>
<keyword evidence="4 6" id="KW-1133">Transmembrane helix</keyword>
<feature type="transmembrane region" description="Helical" evidence="6">
    <location>
        <begin position="287"/>
        <end position="312"/>
    </location>
</feature>
<organism evidence="8">
    <name type="scientific">hydrothermal vent metagenome</name>
    <dbReference type="NCBI Taxonomy" id="652676"/>
    <lineage>
        <taxon>unclassified sequences</taxon>
        <taxon>metagenomes</taxon>
        <taxon>ecological metagenomes</taxon>
    </lineage>
</organism>
<proteinExistence type="predicted"/>
<protein>
    <recommendedName>
        <fullName evidence="7">ABC3 transporter permease C-terminal domain-containing protein</fullName>
    </recommendedName>
</protein>
<accession>A0A3B0T198</accession>
<evidence type="ECO:0000256" key="3">
    <source>
        <dbReference type="ARBA" id="ARBA00022692"/>
    </source>
</evidence>
<keyword evidence="3 6" id="KW-0812">Transmembrane</keyword>
<keyword evidence="5 6" id="KW-0472">Membrane</keyword>
<evidence type="ECO:0000256" key="2">
    <source>
        <dbReference type="ARBA" id="ARBA00022475"/>
    </source>
</evidence>
<feature type="transmembrane region" description="Helical" evidence="6">
    <location>
        <begin position="248"/>
        <end position="267"/>
    </location>
</feature>
<evidence type="ECO:0000256" key="5">
    <source>
        <dbReference type="ARBA" id="ARBA00023136"/>
    </source>
</evidence>
<evidence type="ECO:0000259" key="7">
    <source>
        <dbReference type="Pfam" id="PF02687"/>
    </source>
</evidence>
<dbReference type="AlphaFoldDB" id="A0A3B0T198"/>
<name>A0A3B0T198_9ZZZZ</name>
<dbReference type="GO" id="GO:0005886">
    <property type="term" value="C:plasma membrane"/>
    <property type="evidence" value="ECO:0007669"/>
    <property type="project" value="UniProtKB-SubCell"/>
</dbReference>
<gene>
    <name evidence="8" type="ORF">MNBD_ACTINO02-3064</name>
</gene>
<feature type="transmembrane region" description="Helical" evidence="6">
    <location>
        <begin position="324"/>
        <end position="348"/>
    </location>
</feature>
<dbReference type="InterPro" id="IPR003838">
    <property type="entry name" value="ABC3_permease_C"/>
</dbReference>
<reference evidence="8" key="1">
    <citation type="submission" date="2018-06" db="EMBL/GenBank/DDBJ databases">
        <authorList>
            <person name="Zhirakovskaya E."/>
        </authorList>
    </citation>
    <scope>NUCLEOTIDE SEQUENCE</scope>
</reference>
<evidence type="ECO:0000313" key="8">
    <source>
        <dbReference type="EMBL" id="VAW07137.1"/>
    </source>
</evidence>
<feature type="transmembrane region" description="Helical" evidence="6">
    <location>
        <begin position="20"/>
        <end position="39"/>
    </location>
</feature>
<comment type="subcellular location">
    <subcellularLocation>
        <location evidence="1">Cell membrane</location>
        <topology evidence="1">Multi-pass membrane protein</topology>
    </subcellularLocation>
</comment>
<evidence type="ECO:0000256" key="4">
    <source>
        <dbReference type="ARBA" id="ARBA00022989"/>
    </source>
</evidence>
<dbReference type="EMBL" id="UOEK01000385">
    <property type="protein sequence ID" value="VAW07137.1"/>
    <property type="molecule type" value="Genomic_DNA"/>
</dbReference>
<evidence type="ECO:0000256" key="6">
    <source>
        <dbReference type="SAM" id="Phobius"/>
    </source>
</evidence>
<feature type="domain" description="ABC3 transporter permease C-terminal" evidence="7">
    <location>
        <begin position="253"/>
        <end position="351"/>
    </location>
</feature>